<evidence type="ECO:0000313" key="2">
    <source>
        <dbReference type="Proteomes" id="UP000032430"/>
    </source>
</evidence>
<dbReference type="EMBL" id="LN614827">
    <property type="protein sequence ID" value="CEG57637.1"/>
    <property type="molecule type" value="Genomic_DNA"/>
</dbReference>
<name>A0A098G580_9GAMM</name>
<dbReference type="HOGENOM" id="CLU_929584_0_0_6"/>
<evidence type="ECO:0008006" key="3">
    <source>
        <dbReference type="Google" id="ProtNLM"/>
    </source>
</evidence>
<reference evidence="2" key="1">
    <citation type="submission" date="2014-09" db="EMBL/GenBank/DDBJ databases">
        <authorList>
            <person name="Gomez-Valero L."/>
        </authorList>
    </citation>
    <scope>NUCLEOTIDE SEQUENCE [LARGE SCALE GENOMIC DNA]</scope>
    <source>
        <strain evidence="2">ATCC700992</strain>
    </source>
</reference>
<dbReference type="SUPFAM" id="SSF55060">
    <property type="entry name" value="GHMP Kinase, C-terminal domain"/>
    <property type="match status" value="1"/>
</dbReference>
<dbReference type="AlphaFoldDB" id="A0A098G580"/>
<dbReference type="SUPFAM" id="SSF54211">
    <property type="entry name" value="Ribosomal protein S5 domain 2-like"/>
    <property type="match status" value="1"/>
</dbReference>
<dbReference type="Gene3D" id="3.30.70.890">
    <property type="entry name" value="GHMP kinase, C-terminal domain"/>
    <property type="match status" value="1"/>
</dbReference>
<dbReference type="Proteomes" id="UP000032430">
    <property type="component" value="Chromosome I"/>
</dbReference>
<evidence type="ECO:0000313" key="1">
    <source>
        <dbReference type="EMBL" id="CEG57637.1"/>
    </source>
</evidence>
<organism evidence="1 2">
    <name type="scientific">Legionella fallonii LLAP-10</name>
    <dbReference type="NCBI Taxonomy" id="1212491"/>
    <lineage>
        <taxon>Bacteria</taxon>
        <taxon>Pseudomonadati</taxon>
        <taxon>Pseudomonadota</taxon>
        <taxon>Gammaproteobacteria</taxon>
        <taxon>Legionellales</taxon>
        <taxon>Legionellaceae</taxon>
        <taxon>Legionella</taxon>
    </lineage>
</organism>
<protein>
    <recommendedName>
        <fullName evidence="3">Mevalonate kinase</fullName>
    </recommendedName>
</protein>
<dbReference type="InterPro" id="IPR036554">
    <property type="entry name" value="GHMP_kinase_C_sf"/>
</dbReference>
<gene>
    <name evidence="1" type="ORF">LFA_2263</name>
</gene>
<dbReference type="RefSeq" id="WP_045096106.1">
    <property type="nucleotide sequence ID" value="NZ_LN614827.1"/>
</dbReference>
<dbReference type="STRING" id="1212491.LFA_2263"/>
<keyword evidence="2" id="KW-1185">Reference proteome</keyword>
<dbReference type="KEGG" id="lfa:LFA_2263"/>
<sequence>MKWEIPAKTFLLGEYAAVAESSAIILTTAPCFELTLIDSDQLIDIHPESPAGLWWRQKKHSDKGLSWHDPYKGQGGLGASSAQFLGSYLASCMLQRQTPDLNSMLKAYYQSSWSGTGLRPSGYDVIAQSQAGCVYINKQKKIVQSYNWPFADLSFLLLHTQMKLATHHHLQAATLPSQIEQLSAIADEAQQAFDRIDGQQLINAVNNYHQQLNDLNLVAQHSLEFINQLKAYPEVLAVKGCGAMGADVLLVITARNDIFALQEKLHAQKWTLLATEKNIFDYNKKALIANNL</sequence>
<accession>A0A098G580</accession>
<dbReference type="OrthoDB" id="5652956at2"/>
<proteinExistence type="predicted"/>
<dbReference type="InterPro" id="IPR020568">
    <property type="entry name" value="Ribosomal_Su5_D2-typ_SF"/>
</dbReference>